<comment type="similarity">
    <text evidence="2">Belongs to the RMI1 family.</text>
</comment>
<feature type="compositionally biased region" description="Low complexity" evidence="6">
    <location>
        <begin position="282"/>
        <end position="352"/>
    </location>
</feature>
<comment type="subcellular location">
    <subcellularLocation>
        <location evidence="1">Cytoplasm</location>
        <location evidence="1">Cytoskeleton</location>
        <location evidence="1">Cilium axoneme</location>
    </subcellularLocation>
</comment>
<dbReference type="GO" id="GO:0005930">
    <property type="term" value="C:axoneme"/>
    <property type="evidence" value="ECO:0007669"/>
    <property type="project" value="UniProtKB-SubCell"/>
</dbReference>
<evidence type="ECO:0000313" key="10">
    <source>
        <dbReference type="Proteomes" id="UP000008141"/>
    </source>
</evidence>
<protein>
    <recommendedName>
        <fullName evidence="3">RecQ-mediated genome instability protein 1</fullName>
    </recommendedName>
</protein>
<proteinExistence type="inferred from homology"/>
<dbReference type="PANTHER" id="PTHR14790:SF15">
    <property type="entry name" value="RECQ-MEDIATED GENOME INSTABILITY PROTEIN 1"/>
    <property type="match status" value="1"/>
</dbReference>
<dbReference type="OrthoDB" id="434939at2759"/>
<dbReference type="Gene3D" id="3.80.10.10">
    <property type="entry name" value="Ribonuclease Inhibitor"/>
    <property type="match status" value="1"/>
</dbReference>
<dbReference type="GO" id="GO:0016604">
    <property type="term" value="C:nuclear body"/>
    <property type="evidence" value="ECO:0007669"/>
    <property type="project" value="TreeGrafter"/>
</dbReference>
<dbReference type="KEGG" id="cvr:CHLNCDRAFT_59474"/>
<evidence type="ECO:0000256" key="3">
    <source>
        <dbReference type="ARBA" id="ARBA00018987"/>
    </source>
</evidence>
<dbReference type="Pfam" id="PF08585">
    <property type="entry name" value="RMI1_N_C"/>
    <property type="match status" value="1"/>
</dbReference>
<dbReference type="SMART" id="SM01161">
    <property type="entry name" value="DUF1767"/>
    <property type="match status" value="1"/>
</dbReference>
<evidence type="ECO:0000313" key="9">
    <source>
        <dbReference type="EMBL" id="EFN50636.1"/>
    </source>
</evidence>
<dbReference type="STRING" id="554065.E1ZU60"/>
<feature type="domain" description="RecQ mediated genome instability protein 1 OB-fold" evidence="8">
    <location>
        <begin position="60"/>
        <end position="173"/>
    </location>
</feature>
<dbReference type="RefSeq" id="XP_005842756.1">
    <property type="nucleotide sequence ID" value="XM_005842698.1"/>
</dbReference>
<dbReference type="eggNOG" id="KOG0619">
    <property type="taxonomic scope" value="Eukaryota"/>
</dbReference>
<evidence type="ECO:0000256" key="2">
    <source>
        <dbReference type="ARBA" id="ARBA00006395"/>
    </source>
</evidence>
<evidence type="ECO:0000256" key="6">
    <source>
        <dbReference type="SAM" id="MobiDB-lite"/>
    </source>
</evidence>
<feature type="compositionally biased region" description="Gly residues" evidence="6">
    <location>
        <begin position="521"/>
        <end position="531"/>
    </location>
</feature>
<keyword evidence="7" id="KW-0732">Signal</keyword>
<keyword evidence="10" id="KW-1185">Reference proteome</keyword>
<feature type="chain" id="PRO_5003156524" description="RecQ-mediated genome instability protein 1" evidence="7">
    <location>
        <begin position="24"/>
        <end position="703"/>
    </location>
</feature>
<dbReference type="GO" id="GO:0000712">
    <property type="term" value="P:resolution of meiotic recombination intermediates"/>
    <property type="evidence" value="ECO:0007669"/>
    <property type="project" value="TreeGrafter"/>
</dbReference>
<keyword evidence="4" id="KW-0433">Leucine-rich repeat</keyword>
<dbReference type="OMA" id="APCYRGH"/>
<dbReference type="InParanoid" id="E1ZU60"/>
<feature type="compositionally biased region" description="Low complexity" evidence="6">
    <location>
        <begin position="363"/>
        <end position="384"/>
    </location>
</feature>
<dbReference type="SUPFAM" id="SSF52058">
    <property type="entry name" value="L domain-like"/>
    <property type="match status" value="1"/>
</dbReference>
<dbReference type="InterPro" id="IPR003591">
    <property type="entry name" value="Leu-rich_rpt_typical-subtyp"/>
</dbReference>
<dbReference type="eggNOG" id="KOG3683">
    <property type="taxonomic scope" value="Eukaryota"/>
</dbReference>
<evidence type="ECO:0000256" key="5">
    <source>
        <dbReference type="ARBA" id="ARBA00022737"/>
    </source>
</evidence>
<feature type="region of interest" description="Disordered" evidence="6">
    <location>
        <begin position="512"/>
        <end position="557"/>
    </location>
</feature>
<feature type="compositionally biased region" description="Pro residues" evidence="6">
    <location>
        <begin position="353"/>
        <end position="362"/>
    </location>
</feature>
<name>E1ZU60_CHLVA</name>
<feature type="region of interest" description="Disordered" evidence="6">
    <location>
        <begin position="282"/>
        <end position="459"/>
    </location>
</feature>
<dbReference type="InterPro" id="IPR042470">
    <property type="entry name" value="RMI1_N_C_sf"/>
</dbReference>
<evidence type="ECO:0000259" key="8">
    <source>
        <dbReference type="Pfam" id="PF08585"/>
    </source>
</evidence>
<dbReference type="Proteomes" id="UP000008141">
    <property type="component" value="Unassembled WGS sequence"/>
</dbReference>
<dbReference type="Gene3D" id="2.40.50.770">
    <property type="entry name" value="RecQ-mediated genome instability protein Rmi1, C-terminal domain"/>
    <property type="match status" value="1"/>
</dbReference>
<dbReference type="AlphaFoldDB" id="E1ZU60"/>
<accession>E1ZU60</accession>
<dbReference type="GO" id="GO:0031422">
    <property type="term" value="C:RecQ family helicase-topoisomerase III complex"/>
    <property type="evidence" value="ECO:0007669"/>
    <property type="project" value="TreeGrafter"/>
</dbReference>
<evidence type="ECO:0000256" key="4">
    <source>
        <dbReference type="ARBA" id="ARBA00022614"/>
    </source>
</evidence>
<gene>
    <name evidence="9" type="ORF">CHLNCDRAFT_59474</name>
</gene>
<dbReference type="PANTHER" id="PTHR14790">
    <property type="entry name" value="RECQ-MEDIATED GENOME INSTABILITY PROTEIN 1 RMI1"/>
    <property type="match status" value="1"/>
</dbReference>
<keyword evidence="5" id="KW-0677">Repeat</keyword>
<dbReference type="GeneID" id="17350069"/>
<feature type="signal peptide" evidence="7">
    <location>
        <begin position="1"/>
        <end position="23"/>
    </location>
</feature>
<evidence type="ECO:0000256" key="7">
    <source>
        <dbReference type="SAM" id="SignalP"/>
    </source>
</evidence>
<dbReference type="EMBL" id="GL433904">
    <property type="protein sequence ID" value="EFN50636.1"/>
    <property type="molecule type" value="Genomic_DNA"/>
</dbReference>
<dbReference type="InterPro" id="IPR032675">
    <property type="entry name" value="LRR_dom_sf"/>
</dbReference>
<evidence type="ECO:0000256" key="1">
    <source>
        <dbReference type="ARBA" id="ARBA00004430"/>
    </source>
</evidence>
<organism evidence="10">
    <name type="scientific">Chlorella variabilis</name>
    <name type="common">Green alga</name>
    <dbReference type="NCBI Taxonomy" id="554065"/>
    <lineage>
        <taxon>Eukaryota</taxon>
        <taxon>Viridiplantae</taxon>
        <taxon>Chlorophyta</taxon>
        <taxon>core chlorophytes</taxon>
        <taxon>Trebouxiophyceae</taxon>
        <taxon>Chlorellales</taxon>
        <taxon>Chlorellaceae</taxon>
        <taxon>Chlorella clade</taxon>
        <taxon>Chlorella</taxon>
    </lineage>
</organism>
<sequence>MVVLLLPLLGLLLCCLVVVVATAAYLAAECGGGGAPSFPRAPQTLLNADLRQASLGVACLPEGIARADCKKVAGPLVLQVSEVRDVSQPSCAAAAAAGERRGRILRLLLTDGPGSCAAVELQPLAATEEQLCPGTKLWVQHATARLGVLLLEPRSLQVLGGRVEALAEAWEVQQRYGGTAADRAEAADAERPPAFRTFDPKLARYGSRRGAAARVAGAAAPAGAAALAPQPPAAAAAAAGAGAGAGVAGAATRKVQGQGGGTTSAAPAAAAAASAAAASAALKAAPGAGRPPLQQQEQQQQQPQQRVRRGAQPYQPPVARQQAEAQQGRQAAAAAEASMQLQQRQPQPQQQAAPPPQQPLPPAAAAAPAPASAQAPAPPAAAAQKLLGRLQAEEGRFGRGQPRRGRRSRFEEDEAADDSSMTLEEWEARRKAGGTRDGPGSGTALDPPASTADVSDASLQPQQQQLLSDEELARQLQRQLDLEAAQEWGRPAERYQGQELAASLQAMFQYGGRDGGEGVEEAGGSGPGGYRGRGRGRRGGRDGGSGRGQGRGRGRHSSIELSAAGVSWRNLRGLTALQELLLEGCSIQQLPAALSQLTMLTSLSIRDNDLSALAPLAALRPLEQLDLSWCELAAVPEQLSALTALTRLSLSWNRNSVGGWHHLIPLTRLRSLALGDVPLPDGVPPEVTALPALTHLYPETLRF</sequence>
<dbReference type="InterPro" id="IPR013894">
    <property type="entry name" value="RMI1_OB"/>
</dbReference>
<dbReference type="SMART" id="SM00369">
    <property type="entry name" value="LRR_TYP"/>
    <property type="match status" value="2"/>
</dbReference>
<reference evidence="9 10" key="1">
    <citation type="journal article" date="2010" name="Plant Cell">
        <title>The Chlorella variabilis NC64A genome reveals adaptation to photosymbiosis, coevolution with viruses, and cryptic sex.</title>
        <authorList>
            <person name="Blanc G."/>
            <person name="Duncan G."/>
            <person name="Agarkova I."/>
            <person name="Borodovsky M."/>
            <person name="Gurnon J."/>
            <person name="Kuo A."/>
            <person name="Lindquist E."/>
            <person name="Lucas S."/>
            <person name="Pangilinan J."/>
            <person name="Polle J."/>
            <person name="Salamov A."/>
            <person name="Terry A."/>
            <person name="Yamada T."/>
            <person name="Dunigan D.D."/>
            <person name="Grigoriev I.V."/>
            <person name="Claverie J.M."/>
            <person name="Van Etten J.L."/>
        </authorList>
    </citation>
    <scope>NUCLEOTIDE SEQUENCE [LARGE SCALE GENOMIC DNA]</scope>
    <source>
        <strain evidence="9 10">NC64A</strain>
    </source>
</reference>
<dbReference type="GO" id="GO:0000724">
    <property type="term" value="P:double-strand break repair via homologous recombination"/>
    <property type="evidence" value="ECO:0007669"/>
    <property type="project" value="TreeGrafter"/>
</dbReference>